<protein>
    <recommendedName>
        <fullName evidence="1">Retrotransposon gag domain-containing protein</fullName>
    </recommendedName>
</protein>
<dbReference type="PANTHER" id="PTHR35046:SF9">
    <property type="entry name" value="RNA-DIRECTED DNA POLYMERASE"/>
    <property type="match status" value="1"/>
</dbReference>
<keyword evidence="3" id="KW-1185">Reference proteome</keyword>
<dbReference type="Proteomes" id="UP000257109">
    <property type="component" value="Unassembled WGS sequence"/>
</dbReference>
<accession>A0A371IHA6</accession>
<name>A0A371IHA6_MUCPR</name>
<evidence type="ECO:0000259" key="1">
    <source>
        <dbReference type="Pfam" id="PF03732"/>
    </source>
</evidence>
<feature type="non-terminal residue" evidence="2">
    <location>
        <position position="1"/>
    </location>
</feature>
<gene>
    <name evidence="2" type="ORF">CR513_00498</name>
</gene>
<sequence length="121" mass="14889">MSVTKAVRKGTIVRGAYHSKEGETWKEREALVWWNQVFKHIRRGRRDHYESWVSLKRMMRERFVLSYYIRDLYNKLQRLYQGSKSVEKYHKEMEMDLMRAQIEETRNATMARFLHGPYREI</sequence>
<dbReference type="EMBL" id="QJKJ01000074">
    <property type="protein sequence ID" value="RDY14452.1"/>
    <property type="molecule type" value="Genomic_DNA"/>
</dbReference>
<comment type="caution">
    <text evidence="2">The sequence shown here is derived from an EMBL/GenBank/DDBJ whole genome shotgun (WGS) entry which is preliminary data.</text>
</comment>
<dbReference type="InterPro" id="IPR005162">
    <property type="entry name" value="Retrotrans_gag_dom"/>
</dbReference>
<organism evidence="2 3">
    <name type="scientific">Mucuna pruriens</name>
    <name type="common">Velvet bean</name>
    <name type="synonym">Dolichos pruriens</name>
    <dbReference type="NCBI Taxonomy" id="157652"/>
    <lineage>
        <taxon>Eukaryota</taxon>
        <taxon>Viridiplantae</taxon>
        <taxon>Streptophyta</taxon>
        <taxon>Embryophyta</taxon>
        <taxon>Tracheophyta</taxon>
        <taxon>Spermatophyta</taxon>
        <taxon>Magnoliopsida</taxon>
        <taxon>eudicotyledons</taxon>
        <taxon>Gunneridae</taxon>
        <taxon>Pentapetalae</taxon>
        <taxon>rosids</taxon>
        <taxon>fabids</taxon>
        <taxon>Fabales</taxon>
        <taxon>Fabaceae</taxon>
        <taxon>Papilionoideae</taxon>
        <taxon>50 kb inversion clade</taxon>
        <taxon>NPAAA clade</taxon>
        <taxon>indigoferoid/millettioid clade</taxon>
        <taxon>Phaseoleae</taxon>
        <taxon>Mucuna</taxon>
    </lineage>
</organism>
<evidence type="ECO:0000313" key="3">
    <source>
        <dbReference type="Proteomes" id="UP000257109"/>
    </source>
</evidence>
<dbReference type="OrthoDB" id="1934635at2759"/>
<dbReference type="AlphaFoldDB" id="A0A371IHA6"/>
<reference evidence="2" key="1">
    <citation type="submission" date="2018-05" db="EMBL/GenBank/DDBJ databases">
        <title>Draft genome of Mucuna pruriens seed.</title>
        <authorList>
            <person name="Nnadi N.E."/>
            <person name="Vos R."/>
            <person name="Hasami M.H."/>
            <person name="Devisetty U.K."/>
            <person name="Aguiy J.C."/>
        </authorList>
    </citation>
    <scope>NUCLEOTIDE SEQUENCE [LARGE SCALE GENOMIC DNA]</scope>
    <source>
        <strain evidence="2">JCA_2017</strain>
    </source>
</reference>
<feature type="domain" description="Retrotransposon gag" evidence="1">
    <location>
        <begin position="30"/>
        <end position="116"/>
    </location>
</feature>
<proteinExistence type="predicted"/>
<dbReference type="PANTHER" id="PTHR35046">
    <property type="entry name" value="ZINC KNUCKLE (CCHC-TYPE) FAMILY PROTEIN"/>
    <property type="match status" value="1"/>
</dbReference>
<dbReference type="Pfam" id="PF03732">
    <property type="entry name" value="Retrotrans_gag"/>
    <property type="match status" value="1"/>
</dbReference>
<evidence type="ECO:0000313" key="2">
    <source>
        <dbReference type="EMBL" id="RDY14452.1"/>
    </source>
</evidence>